<sequence length="186" mass="20632">MSQPILRTERIHLVPLSVEHLKHQIELDADPDVMRYVGGALTPEQAEQALREGLADAERGPGLGYWAGFVEGSFAGYWILRPPDSDGQDPMEGQGELGYRLLKRYWRQGLAKEGSRELLRYGFEDLGLTRIMAMAAAANEASRATMASVGLHHVRDFTADAGHFPPGTDLRGVEYALTRGQWNARN</sequence>
<keyword evidence="3" id="KW-1185">Reference proteome</keyword>
<reference evidence="2" key="2">
    <citation type="submission" date="2022-09" db="EMBL/GenBank/DDBJ databases">
        <title>Biosynthetic gene clusters of Dactylosporangioum fulvum.</title>
        <authorList>
            <person name="Caradec T."/>
        </authorList>
    </citation>
    <scope>NUCLEOTIDE SEQUENCE</scope>
    <source>
        <strain evidence="2">NRRL B-16292</strain>
    </source>
</reference>
<feature type="domain" description="N-acetyltransferase" evidence="1">
    <location>
        <begin position="11"/>
        <end position="171"/>
    </location>
</feature>
<dbReference type="PANTHER" id="PTHR43792:SF16">
    <property type="entry name" value="N-ACETYLTRANSFERASE DOMAIN-CONTAINING PROTEIN"/>
    <property type="match status" value="1"/>
</dbReference>
<reference evidence="2" key="1">
    <citation type="submission" date="2021-04" db="EMBL/GenBank/DDBJ databases">
        <authorList>
            <person name="Hartkoorn R.C."/>
            <person name="Beaudoing E."/>
            <person name="Hot D."/>
        </authorList>
    </citation>
    <scope>NUCLEOTIDE SEQUENCE</scope>
    <source>
        <strain evidence="2">NRRL B-16292</strain>
    </source>
</reference>
<dbReference type="EMBL" id="CP073720">
    <property type="protein sequence ID" value="UWP78495.1"/>
    <property type="molecule type" value="Genomic_DNA"/>
</dbReference>
<dbReference type="PANTHER" id="PTHR43792">
    <property type="entry name" value="GNAT FAMILY, PUTATIVE (AFU_ORTHOLOGUE AFUA_3G00765)-RELATED-RELATED"/>
    <property type="match status" value="1"/>
</dbReference>
<organism evidence="2 3">
    <name type="scientific">Dactylosporangium fulvum</name>
    <dbReference type="NCBI Taxonomy" id="53359"/>
    <lineage>
        <taxon>Bacteria</taxon>
        <taxon>Bacillati</taxon>
        <taxon>Actinomycetota</taxon>
        <taxon>Actinomycetes</taxon>
        <taxon>Micromonosporales</taxon>
        <taxon>Micromonosporaceae</taxon>
        <taxon>Dactylosporangium</taxon>
    </lineage>
</organism>
<dbReference type="Gene3D" id="3.40.630.30">
    <property type="match status" value="1"/>
</dbReference>
<protein>
    <submittedName>
        <fullName evidence="2">GNAT family N-acetyltransferase</fullName>
    </submittedName>
</protein>
<proteinExistence type="predicted"/>
<dbReference type="InterPro" id="IPR000182">
    <property type="entry name" value="GNAT_dom"/>
</dbReference>
<dbReference type="Proteomes" id="UP001059617">
    <property type="component" value="Chromosome"/>
</dbReference>
<evidence type="ECO:0000313" key="3">
    <source>
        <dbReference type="Proteomes" id="UP001059617"/>
    </source>
</evidence>
<evidence type="ECO:0000313" key="2">
    <source>
        <dbReference type="EMBL" id="UWP78495.1"/>
    </source>
</evidence>
<accession>A0ABY5VMQ8</accession>
<dbReference type="Pfam" id="PF13302">
    <property type="entry name" value="Acetyltransf_3"/>
    <property type="match status" value="1"/>
</dbReference>
<evidence type="ECO:0000259" key="1">
    <source>
        <dbReference type="PROSITE" id="PS51186"/>
    </source>
</evidence>
<dbReference type="PROSITE" id="PS51186">
    <property type="entry name" value="GNAT"/>
    <property type="match status" value="1"/>
</dbReference>
<dbReference type="RefSeq" id="WP_259855660.1">
    <property type="nucleotide sequence ID" value="NZ_BAAAST010000129.1"/>
</dbReference>
<gene>
    <name evidence="2" type="ORF">Dfulv_25260</name>
</gene>
<dbReference type="InterPro" id="IPR051531">
    <property type="entry name" value="N-acetyltransferase"/>
</dbReference>
<dbReference type="SUPFAM" id="SSF55729">
    <property type="entry name" value="Acyl-CoA N-acyltransferases (Nat)"/>
    <property type="match status" value="1"/>
</dbReference>
<name>A0ABY5VMQ8_9ACTN</name>
<dbReference type="InterPro" id="IPR016181">
    <property type="entry name" value="Acyl_CoA_acyltransferase"/>
</dbReference>